<protein>
    <submittedName>
        <fullName evidence="3">Shootin-1-like isoform X1</fullName>
    </submittedName>
</protein>
<dbReference type="Proteomes" id="UP000515154">
    <property type="component" value="Linkage group LG19"/>
</dbReference>
<sequence>MTFSCGDFRLEALDNTLNELQNEKKFLQTSLDQYKNKRLHLEQILESVNSKHTQISDLHRKLSVTLQVGYHKVAQTQSQILSLEDHIEKQRDNIKNTLKIFEEQKTNHLNNTKELEKQLSDIAQKLRNAKAFYTESNLSNETNLILKKQKETEEKILTTKADVEAKKDKQLQRQQYFEEFKSNFMEGFTESFKQIVWKIFQLENEIYNEEYLVLKEQFEILKDRTNLTD</sequence>
<proteinExistence type="predicted"/>
<dbReference type="RefSeq" id="XP_036367070.1">
    <property type="nucleotide sequence ID" value="XM_036511177.1"/>
</dbReference>
<dbReference type="AlphaFoldDB" id="A0A7E6FI76"/>
<evidence type="ECO:0000313" key="2">
    <source>
        <dbReference type="Proteomes" id="UP000515154"/>
    </source>
</evidence>
<evidence type="ECO:0000313" key="3">
    <source>
        <dbReference type="RefSeq" id="XP_036367070.1"/>
    </source>
</evidence>
<organism evidence="2 3">
    <name type="scientific">Octopus sinensis</name>
    <name type="common">East Asian common octopus</name>
    <dbReference type="NCBI Taxonomy" id="2607531"/>
    <lineage>
        <taxon>Eukaryota</taxon>
        <taxon>Metazoa</taxon>
        <taxon>Spiralia</taxon>
        <taxon>Lophotrochozoa</taxon>
        <taxon>Mollusca</taxon>
        <taxon>Cephalopoda</taxon>
        <taxon>Coleoidea</taxon>
        <taxon>Octopodiformes</taxon>
        <taxon>Octopoda</taxon>
        <taxon>Incirrata</taxon>
        <taxon>Octopodidae</taxon>
        <taxon>Octopus</taxon>
    </lineage>
</organism>
<name>A0A7E6FI76_9MOLL</name>
<keyword evidence="2" id="KW-1185">Reference proteome</keyword>
<dbReference type="KEGG" id="osn:118767118"/>
<gene>
    <name evidence="3" type="primary">LOC118767118</name>
</gene>
<reference evidence="3" key="1">
    <citation type="submission" date="2025-08" db="UniProtKB">
        <authorList>
            <consortium name="RefSeq"/>
        </authorList>
    </citation>
    <scope>IDENTIFICATION</scope>
</reference>
<accession>A0A7E6FI76</accession>
<keyword evidence="1" id="KW-0175">Coiled coil</keyword>
<feature type="coiled-coil region" evidence="1">
    <location>
        <begin position="10"/>
        <end position="129"/>
    </location>
</feature>
<evidence type="ECO:0000256" key="1">
    <source>
        <dbReference type="SAM" id="Coils"/>
    </source>
</evidence>